<name>A5E0J0_LODEL</name>
<keyword evidence="1" id="KW-0175">Coiled coil</keyword>
<evidence type="ECO:0000256" key="1">
    <source>
        <dbReference type="SAM" id="Coils"/>
    </source>
</evidence>
<dbReference type="Pfam" id="PF17242">
    <property type="entry name" value="DUF5315"/>
    <property type="match status" value="1"/>
</dbReference>
<protein>
    <submittedName>
        <fullName evidence="3">Uncharacterized protein</fullName>
    </submittedName>
</protein>
<dbReference type="EMBL" id="CH981527">
    <property type="protein sequence ID" value="EDK44948.1"/>
    <property type="molecule type" value="Genomic_DNA"/>
</dbReference>
<dbReference type="InParanoid" id="A5E0J0"/>
<evidence type="ECO:0000313" key="3">
    <source>
        <dbReference type="EMBL" id="EDK44948.1"/>
    </source>
</evidence>
<proteinExistence type="predicted"/>
<dbReference type="KEGG" id="lel:PVL30_002617"/>
<feature type="compositionally biased region" description="Polar residues" evidence="2">
    <location>
        <begin position="15"/>
        <end position="44"/>
    </location>
</feature>
<reference evidence="3 4" key="1">
    <citation type="journal article" date="2009" name="Nature">
        <title>Evolution of pathogenicity and sexual reproduction in eight Candida genomes.</title>
        <authorList>
            <person name="Butler G."/>
            <person name="Rasmussen M.D."/>
            <person name="Lin M.F."/>
            <person name="Santos M.A."/>
            <person name="Sakthikumar S."/>
            <person name="Munro C.A."/>
            <person name="Rheinbay E."/>
            <person name="Grabherr M."/>
            <person name="Forche A."/>
            <person name="Reedy J.L."/>
            <person name="Agrafioti I."/>
            <person name="Arnaud M.B."/>
            <person name="Bates S."/>
            <person name="Brown A.J."/>
            <person name="Brunke S."/>
            <person name="Costanzo M.C."/>
            <person name="Fitzpatrick D.A."/>
            <person name="de Groot P.W."/>
            <person name="Harris D."/>
            <person name="Hoyer L.L."/>
            <person name="Hube B."/>
            <person name="Klis F.M."/>
            <person name="Kodira C."/>
            <person name="Lennard N."/>
            <person name="Logue M.E."/>
            <person name="Martin R."/>
            <person name="Neiman A.M."/>
            <person name="Nikolaou E."/>
            <person name="Quail M.A."/>
            <person name="Quinn J."/>
            <person name="Santos M.C."/>
            <person name="Schmitzberger F.F."/>
            <person name="Sherlock G."/>
            <person name="Shah P."/>
            <person name="Silverstein K.A."/>
            <person name="Skrzypek M.S."/>
            <person name="Soll D."/>
            <person name="Staggs R."/>
            <person name="Stansfield I."/>
            <person name="Stumpf M.P."/>
            <person name="Sudbery P.E."/>
            <person name="Srikantha T."/>
            <person name="Zeng Q."/>
            <person name="Berman J."/>
            <person name="Berriman M."/>
            <person name="Heitman J."/>
            <person name="Gow N.A."/>
            <person name="Lorenz M.C."/>
            <person name="Birren B.W."/>
            <person name="Kellis M."/>
            <person name="Cuomo C.A."/>
        </authorList>
    </citation>
    <scope>NUCLEOTIDE SEQUENCE [LARGE SCALE GENOMIC DNA]</scope>
    <source>
        <strain evidence="4">ATCC 11503 / BCRC 21390 / CBS 2605 / JCM 1781 / NBRC 1676 / NRRL YB-4239</strain>
    </source>
</reference>
<gene>
    <name evidence="3" type="ORF">LELG_03127</name>
</gene>
<organism evidence="3 4">
    <name type="scientific">Lodderomyces elongisporus (strain ATCC 11503 / CBS 2605 / JCM 1781 / NBRC 1676 / NRRL YB-4239)</name>
    <name type="common">Yeast</name>
    <name type="synonym">Saccharomyces elongisporus</name>
    <dbReference type="NCBI Taxonomy" id="379508"/>
    <lineage>
        <taxon>Eukaryota</taxon>
        <taxon>Fungi</taxon>
        <taxon>Dikarya</taxon>
        <taxon>Ascomycota</taxon>
        <taxon>Saccharomycotina</taxon>
        <taxon>Pichiomycetes</taxon>
        <taxon>Debaryomycetaceae</taxon>
        <taxon>Candida/Lodderomyces clade</taxon>
        <taxon>Lodderomyces</taxon>
    </lineage>
</organism>
<feature type="region of interest" description="Disordered" evidence="2">
    <location>
        <begin position="178"/>
        <end position="233"/>
    </location>
</feature>
<evidence type="ECO:0000256" key="2">
    <source>
        <dbReference type="SAM" id="MobiDB-lite"/>
    </source>
</evidence>
<dbReference type="Proteomes" id="UP000001996">
    <property type="component" value="Unassembled WGS sequence"/>
</dbReference>
<feature type="coiled-coil region" evidence="1">
    <location>
        <begin position="234"/>
        <end position="261"/>
    </location>
</feature>
<dbReference type="OrthoDB" id="4065597at2759"/>
<dbReference type="AlphaFoldDB" id="A5E0J0"/>
<dbReference type="GeneID" id="5232482"/>
<feature type="region of interest" description="Disordered" evidence="2">
    <location>
        <begin position="1"/>
        <end position="72"/>
    </location>
</feature>
<feature type="compositionally biased region" description="Polar residues" evidence="2">
    <location>
        <begin position="51"/>
        <end position="72"/>
    </location>
</feature>
<keyword evidence="4" id="KW-1185">Reference proteome</keyword>
<sequence>MSNALAPANSNASNKITGQKSQPSYSTFVSSNLTPQFVGNTNTKSRPKPSLGSTSSFRLSRTNTSGTDAYLSSTTQDAQSSVTIDKIPSAKPSVTYLDKLWTQIDVLDDVKRMADEVRAKGSFFDERFTKEMEKLKILQDKLYKLLSLPQFDSLQAKETQNQQLYQLNTNVLLSPVVSQPGTPPLQKPSGVPLARGATNESNQTTPLLDGKSNDLEDEHQQQTQEGQGCASENADEVNAKLKLEEENNKKKKKRQQEKINEFFANDEIKFENLGVYNKATFDEISGYVQQVKQDLLGLGDAIKTFDESTKDIW</sequence>
<feature type="compositionally biased region" description="Low complexity" evidence="2">
    <location>
        <begin position="1"/>
        <end position="14"/>
    </location>
</feature>
<dbReference type="eggNOG" id="ENOG502SAYP">
    <property type="taxonomic scope" value="Eukaryota"/>
</dbReference>
<feature type="compositionally biased region" description="Basic and acidic residues" evidence="2">
    <location>
        <begin position="211"/>
        <end position="220"/>
    </location>
</feature>
<dbReference type="HOGENOM" id="CLU_077187_0_0_1"/>
<accession>A5E0J0</accession>
<evidence type="ECO:0000313" key="4">
    <source>
        <dbReference type="Proteomes" id="UP000001996"/>
    </source>
</evidence>